<name>A0ABX0GZM0_9ACTN</name>
<evidence type="ECO:0000259" key="2">
    <source>
        <dbReference type="Pfam" id="PF22181"/>
    </source>
</evidence>
<gene>
    <name evidence="3" type="ORF">G9H71_15365</name>
</gene>
<organism evidence="3 4">
    <name type="scientific">Motilibacter deserti</name>
    <dbReference type="NCBI Taxonomy" id="2714956"/>
    <lineage>
        <taxon>Bacteria</taxon>
        <taxon>Bacillati</taxon>
        <taxon>Actinomycetota</taxon>
        <taxon>Actinomycetes</taxon>
        <taxon>Motilibacterales</taxon>
        <taxon>Motilibacteraceae</taxon>
        <taxon>Motilibacter</taxon>
    </lineage>
</organism>
<reference evidence="3 4" key="1">
    <citation type="submission" date="2020-03" db="EMBL/GenBank/DDBJ databases">
        <title>Two novel Motilibacter sp.</title>
        <authorList>
            <person name="Liu S."/>
        </authorList>
    </citation>
    <scope>NUCLEOTIDE SEQUENCE [LARGE SCALE GENOMIC DNA]</scope>
    <source>
        <strain evidence="3 4">E257</strain>
    </source>
</reference>
<dbReference type="Gene3D" id="3.90.550.10">
    <property type="entry name" value="Spore Coat Polysaccharide Biosynthesis Protein SpsA, Chain A"/>
    <property type="match status" value="1"/>
</dbReference>
<evidence type="ECO:0000313" key="4">
    <source>
        <dbReference type="Proteomes" id="UP000800981"/>
    </source>
</evidence>
<dbReference type="Pfam" id="PF22181">
    <property type="entry name" value="TarS_linker"/>
    <property type="match status" value="1"/>
</dbReference>
<dbReference type="InterPro" id="IPR029044">
    <property type="entry name" value="Nucleotide-diphossugar_trans"/>
</dbReference>
<feature type="domain" description="Glycosyltransferase 2-like" evidence="1">
    <location>
        <begin position="6"/>
        <end position="134"/>
    </location>
</feature>
<proteinExistence type="predicted"/>
<keyword evidence="4" id="KW-1185">Reference proteome</keyword>
<dbReference type="PANTHER" id="PTHR22916">
    <property type="entry name" value="GLYCOSYLTRANSFERASE"/>
    <property type="match status" value="1"/>
</dbReference>
<sequence length="657" mass="71402">MAVKVSVVVPVHNPGDRILRVMRSLDRQTLPADEFEAILVDDGSTDGTAERLGRIAAHRPYVRLARLEGSGWPSWPRNLGIELASGEYVLFMDHDDELGDDALRRAYDYAVANGSDVVIGKEVAVGRSALDSRMFRHNVARASILEHRLLDLLTVHRLFRREFLLAHRIRFPERVGLLEDHPFALKSFLEADVVSILADYPVYKWIVSDENNSRQTPQTETYFANIRECLDLVESHTSPGPERDAMMLRWLQGSVAGSIGPRMLTRPEGHWREWVDAVRTILEERFPRRLDELAAPMHRLRLAVGRAGDLDAVLALARFEQGSAVRAEASSYVWVDGALQVRARGVLLDASGAPMAFERAGERVVRRLPAELAAYAPDGLLDVTSAVEAAAAELKLRHRDSRVEWYVPGTSSARLEQVDGRLALVAECTSEVDPAVAALGAPLEPGVWDVVFWMQALGYDLRPRLAAAPARPAPALVDGEQLVAYRTKDGRLALDVGATVRTLVGSARPTPDDATVRPGPDGSLLRLALPRVHVRGQASVPGGLALEAAILEGSVELPARLVADAGDARVEAYVTALAGRYGLRATFGEGPTTQPFLDLEAADDGTYALVPVASPDAKPAAVGAALAQRPAPQAIPVGRRPVLGGPVLRRVRRLGGR</sequence>
<dbReference type="PANTHER" id="PTHR22916:SF3">
    <property type="entry name" value="UDP-GLCNAC:BETAGAL BETA-1,3-N-ACETYLGLUCOSAMINYLTRANSFERASE-LIKE PROTEIN 1"/>
    <property type="match status" value="1"/>
</dbReference>
<dbReference type="SUPFAM" id="SSF53448">
    <property type="entry name" value="Nucleotide-diphospho-sugar transferases"/>
    <property type="match status" value="1"/>
</dbReference>
<dbReference type="InterPro" id="IPR054028">
    <property type="entry name" value="TarS/TarP_linker"/>
</dbReference>
<protein>
    <submittedName>
        <fullName evidence="3">Glycosyltransferase family 2 protein</fullName>
    </submittedName>
</protein>
<dbReference type="Proteomes" id="UP000800981">
    <property type="component" value="Unassembled WGS sequence"/>
</dbReference>
<comment type="caution">
    <text evidence="3">The sequence shown here is derived from an EMBL/GenBank/DDBJ whole genome shotgun (WGS) entry which is preliminary data.</text>
</comment>
<feature type="domain" description="TarS/TarP linker" evidence="2">
    <location>
        <begin position="220"/>
        <end position="317"/>
    </location>
</feature>
<evidence type="ECO:0000259" key="1">
    <source>
        <dbReference type="Pfam" id="PF00535"/>
    </source>
</evidence>
<dbReference type="RefSeq" id="WP_166283385.1">
    <property type="nucleotide sequence ID" value="NZ_JAANNP010000018.1"/>
</dbReference>
<dbReference type="EMBL" id="JAANNP010000018">
    <property type="protein sequence ID" value="NHC15165.1"/>
    <property type="molecule type" value="Genomic_DNA"/>
</dbReference>
<accession>A0ABX0GZM0</accession>
<evidence type="ECO:0000313" key="3">
    <source>
        <dbReference type="EMBL" id="NHC15165.1"/>
    </source>
</evidence>
<dbReference type="InterPro" id="IPR001173">
    <property type="entry name" value="Glyco_trans_2-like"/>
</dbReference>
<dbReference type="CDD" id="cd00761">
    <property type="entry name" value="Glyco_tranf_GTA_type"/>
    <property type="match status" value="1"/>
</dbReference>
<dbReference type="Pfam" id="PF00535">
    <property type="entry name" value="Glycos_transf_2"/>
    <property type="match status" value="1"/>
</dbReference>